<keyword evidence="3" id="KW-1185">Reference proteome</keyword>
<reference evidence="3" key="2">
    <citation type="submission" date="2015-07" db="EMBL/GenBank/DDBJ databases">
        <title>Contrasting host-pathogen interactions and genome evolution in two generalist and specialist microsporidian pathogens of mosquitoes.</title>
        <authorList>
            <consortium name="The Broad Institute Genomics Platform"/>
            <consortium name="The Broad Institute Genome Sequencing Center for Infectious Disease"/>
            <person name="Cuomo C.A."/>
            <person name="Sanscrainte N.D."/>
            <person name="Goldberg J.M."/>
            <person name="Heiman D."/>
            <person name="Young S."/>
            <person name="Zeng Q."/>
            <person name="Becnel J.J."/>
            <person name="Birren B.W."/>
        </authorList>
    </citation>
    <scope>NUCLEOTIDE SEQUENCE [LARGE SCALE GENOMIC DNA]</scope>
    <source>
        <strain evidence="3">USNM 41457</strain>
    </source>
</reference>
<sequence>MVLDDEMKKIIILNIIVFSAIFGISILVLICRWCLKKFYMKKVDKNLINAFNKIIETGEEKNFDVVEYMKNNILLQEELWNDKRRLDKTSCVKASIKTYLHVDMLYKLKIQLLSISLNNLKLEYRSRQNVEIPGINDAMFDILKKCILVRFV</sequence>
<keyword evidence="1" id="KW-0472">Membrane</keyword>
<evidence type="ECO:0000313" key="3">
    <source>
        <dbReference type="Proteomes" id="UP000003163"/>
    </source>
</evidence>
<reference evidence="2 3" key="1">
    <citation type="submission" date="2011-08" db="EMBL/GenBank/DDBJ databases">
        <authorList>
            <person name="Liu Z.J."/>
            <person name="Shi F.L."/>
            <person name="Lu J.Q."/>
            <person name="Li M."/>
            <person name="Wang Z.L."/>
        </authorList>
    </citation>
    <scope>NUCLEOTIDE SEQUENCE [LARGE SCALE GENOMIC DNA]</scope>
    <source>
        <strain evidence="2 3">USNM 41457</strain>
    </source>
</reference>
<dbReference type="HOGENOM" id="CLU_1722346_0_0_1"/>
<dbReference type="EMBL" id="AFBI03000004">
    <property type="protein sequence ID" value="EJW01586.1"/>
    <property type="molecule type" value="Genomic_DNA"/>
</dbReference>
<proteinExistence type="predicted"/>
<organism evidence="2 3">
    <name type="scientific">Edhazardia aedis (strain USNM 41457)</name>
    <name type="common">Microsporidian parasite</name>
    <dbReference type="NCBI Taxonomy" id="1003232"/>
    <lineage>
        <taxon>Eukaryota</taxon>
        <taxon>Fungi</taxon>
        <taxon>Fungi incertae sedis</taxon>
        <taxon>Microsporidia</taxon>
        <taxon>Edhazardia</taxon>
    </lineage>
</organism>
<protein>
    <submittedName>
        <fullName evidence="2">Uncharacterized protein</fullName>
    </submittedName>
</protein>
<feature type="transmembrane region" description="Helical" evidence="1">
    <location>
        <begin position="12"/>
        <end position="35"/>
    </location>
</feature>
<keyword evidence="1" id="KW-1133">Transmembrane helix</keyword>
<dbReference type="AlphaFoldDB" id="J9D183"/>
<comment type="caution">
    <text evidence="2">The sequence shown here is derived from an EMBL/GenBank/DDBJ whole genome shotgun (WGS) entry which is preliminary data.</text>
</comment>
<gene>
    <name evidence="2" type="ORF">EDEG_00401</name>
</gene>
<keyword evidence="1" id="KW-0812">Transmembrane</keyword>
<dbReference type="InParanoid" id="J9D183"/>
<evidence type="ECO:0000313" key="2">
    <source>
        <dbReference type="EMBL" id="EJW01586.1"/>
    </source>
</evidence>
<evidence type="ECO:0000256" key="1">
    <source>
        <dbReference type="SAM" id="Phobius"/>
    </source>
</evidence>
<name>J9D183_EDHAE</name>
<dbReference type="Proteomes" id="UP000003163">
    <property type="component" value="Unassembled WGS sequence"/>
</dbReference>
<dbReference type="VEuPathDB" id="MicrosporidiaDB:EDEG_00401"/>
<accession>J9D183</accession>